<keyword evidence="2" id="KW-1185">Reference proteome</keyword>
<reference evidence="1" key="1">
    <citation type="submission" date="2022-05" db="EMBL/GenBank/DDBJ databases">
        <title>The Musa troglodytarum L. genome provides insights into the mechanism of non-climacteric behaviour and enrichment of carotenoids.</title>
        <authorList>
            <person name="Wang J."/>
        </authorList>
    </citation>
    <scope>NUCLEOTIDE SEQUENCE</scope>
    <source>
        <tissue evidence="1">Leaf</tissue>
    </source>
</reference>
<dbReference type="EMBL" id="CP097510">
    <property type="protein sequence ID" value="URE22200.1"/>
    <property type="molecule type" value="Genomic_DNA"/>
</dbReference>
<evidence type="ECO:0000313" key="2">
    <source>
        <dbReference type="Proteomes" id="UP001055439"/>
    </source>
</evidence>
<protein>
    <submittedName>
        <fullName evidence="1">Uncharacterized protein</fullName>
    </submittedName>
</protein>
<organism evidence="1 2">
    <name type="scientific">Musa troglodytarum</name>
    <name type="common">fe'i banana</name>
    <dbReference type="NCBI Taxonomy" id="320322"/>
    <lineage>
        <taxon>Eukaryota</taxon>
        <taxon>Viridiplantae</taxon>
        <taxon>Streptophyta</taxon>
        <taxon>Embryophyta</taxon>
        <taxon>Tracheophyta</taxon>
        <taxon>Spermatophyta</taxon>
        <taxon>Magnoliopsida</taxon>
        <taxon>Liliopsida</taxon>
        <taxon>Zingiberales</taxon>
        <taxon>Musaceae</taxon>
        <taxon>Musa</taxon>
    </lineage>
</organism>
<dbReference type="AlphaFoldDB" id="A0A9E7GWE5"/>
<name>A0A9E7GWE5_9LILI</name>
<accession>A0A9E7GWE5</accession>
<gene>
    <name evidence="1" type="ORF">MUK42_37227</name>
</gene>
<dbReference type="Proteomes" id="UP001055439">
    <property type="component" value="Chromosome 8"/>
</dbReference>
<proteinExistence type="predicted"/>
<sequence>MLEAWEGGGEEEFDSERDRHIIAGCEVHGTAKATHSRNIRAATHLIRSAMGEELLGVGEEDGVRLIHTRLHGLRMARLTAVWLGWSPNSGSRLLLLALTPV</sequence>
<evidence type="ECO:0000313" key="1">
    <source>
        <dbReference type="EMBL" id="URE22200.1"/>
    </source>
</evidence>